<feature type="transmembrane region" description="Helical" evidence="1">
    <location>
        <begin position="12"/>
        <end position="31"/>
    </location>
</feature>
<dbReference type="OrthoDB" id="163792at2"/>
<accession>A0A0W7WGC3</accession>
<dbReference type="Proteomes" id="UP000054396">
    <property type="component" value="Unassembled WGS sequence"/>
</dbReference>
<reference evidence="2 3" key="1">
    <citation type="submission" date="2015-12" db="EMBL/GenBank/DDBJ databases">
        <authorList>
            <person name="Shamseldin A."/>
            <person name="Moawad H."/>
            <person name="Abd El-Rahim W.M."/>
            <person name="Sadowsky M.J."/>
        </authorList>
    </citation>
    <scope>NUCLEOTIDE SEQUENCE [LARGE SCALE GENOMIC DNA]</scope>
    <source>
        <strain evidence="2 3">SJ5A-1</strain>
    </source>
</reference>
<comment type="caution">
    <text evidence="2">The sequence shown here is derived from an EMBL/GenBank/DDBJ whole genome shotgun (WGS) entry which is preliminary data.</text>
</comment>
<dbReference type="AlphaFoldDB" id="A0A0W7WGC3"/>
<evidence type="ECO:0000256" key="1">
    <source>
        <dbReference type="SAM" id="Phobius"/>
    </source>
</evidence>
<evidence type="ECO:0000313" key="2">
    <source>
        <dbReference type="EMBL" id="KUF09683.1"/>
    </source>
</evidence>
<gene>
    <name evidence="2" type="ORF">AVJ23_16140</name>
</gene>
<keyword evidence="3" id="KW-1185">Reference proteome</keyword>
<keyword evidence="1" id="KW-0812">Transmembrane</keyword>
<dbReference type="RefSeq" id="WP_058863247.1">
    <property type="nucleotide sequence ID" value="NZ_LPXO01000011.1"/>
</dbReference>
<name>A0A0W7WGC3_9RHOB</name>
<keyword evidence="1" id="KW-1133">Transmembrane helix</keyword>
<sequence>MFNEHNENGLILFLNGAGIAIAYAMLGISLWLSTEVPLATKGFWLMGILLLTLSLINVVKYRFDFRNSADRLRRIEEARNEKLLEEALREES</sequence>
<evidence type="ECO:0000313" key="3">
    <source>
        <dbReference type="Proteomes" id="UP000054396"/>
    </source>
</evidence>
<protein>
    <recommendedName>
        <fullName evidence="4">YiaAB two helix domain-containing protein</fullName>
    </recommendedName>
</protein>
<organism evidence="2 3">
    <name type="scientific">Pseudoponticoccus marisrubri</name>
    <dbReference type="NCBI Taxonomy" id="1685382"/>
    <lineage>
        <taxon>Bacteria</taxon>
        <taxon>Pseudomonadati</taxon>
        <taxon>Pseudomonadota</taxon>
        <taxon>Alphaproteobacteria</taxon>
        <taxon>Rhodobacterales</taxon>
        <taxon>Roseobacteraceae</taxon>
        <taxon>Pseudoponticoccus</taxon>
    </lineage>
</organism>
<evidence type="ECO:0008006" key="4">
    <source>
        <dbReference type="Google" id="ProtNLM"/>
    </source>
</evidence>
<proteinExistence type="predicted"/>
<dbReference type="STRING" id="1685382.AVJ23_16140"/>
<keyword evidence="1" id="KW-0472">Membrane</keyword>
<feature type="transmembrane region" description="Helical" evidence="1">
    <location>
        <begin position="43"/>
        <end position="63"/>
    </location>
</feature>
<dbReference type="EMBL" id="LPXO01000011">
    <property type="protein sequence ID" value="KUF09683.1"/>
    <property type="molecule type" value="Genomic_DNA"/>
</dbReference>